<feature type="binding site" evidence="8">
    <location>
        <position position="122"/>
    </location>
    <ligand>
        <name>ATP</name>
        <dbReference type="ChEBI" id="CHEBI:30616"/>
    </ligand>
</feature>
<evidence type="ECO:0000313" key="9">
    <source>
        <dbReference type="EMBL" id="AHM05480.1"/>
    </source>
</evidence>
<keyword evidence="5 8" id="KW-0547">Nucleotide-binding</keyword>
<dbReference type="RefSeq" id="WP_025313131.1">
    <property type="nucleotide sequence ID" value="NZ_CP004372.1"/>
</dbReference>
<evidence type="ECO:0000256" key="1">
    <source>
        <dbReference type="ARBA" id="ARBA00009747"/>
    </source>
</evidence>
<evidence type="ECO:0000256" key="2">
    <source>
        <dbReference type="ARBA" id="ARBA00022679"/>
    </source>
</evidence>
<dbReference type="EMBL" id="CP004372">
    <property type="protein sequence ID" value="AHM05480.1"/>
    <property type="molecule type" value="Genomic_DNA"/>
</dbReference>
<feature type="binding site" evidence="8">
    <location>
        <position position="246"/>
    </location>
    <ligand>
        <name>Mg(2+)</name>
        <dbReference type="ChEBI" id="CHEBI:18420"/>
    </ligand>
</feature>
<comment type="similarity">
    <text evidence="1 8">Belongs to the SELO family.</text>
</comment>
<feature type="binding site" evidence="8">
    <location>
        <position position="110"/>
    </location>
    <ligand>
        <name>ATP</name>
        <dbReference type="ChEBI" id="CHEBI:30616"/>
    </ligand>
</feature>
<dbReference type="GO" id="GO:0070733">
    <property type="term" value="F:AMPylase activity"/>
    <property type="evidence" value="ECO:0007669"/>
    <property type="project" value="UniProtKB-EC"/>
</dbReference>
<dbReference type="KEGG" id="red:roselon_03217"/>
<gene>
    <name evidence="8" type="primary">ydiU</name>
    <name evidence="8" type="synonym">selO</name>
    <name evidence="9" type="ORF">roselon_03217</name>
</gene>
<comment type="cofactor">
    <cofactor evidence="8">
        <name>Mg(2+)</name>
        <dbReference type="ChEBI" id="CHEBI:18420"/>
    </cofactor>
    <cofactor evidence="8">
        <name>Mn(2+)</name>
        <dbReference type="ChEBI" id="CHEBI:29035"/>
    </cofactor>
</comment>
<dbReference type="HAMAP" id="MF_00692">
    <property type="entry name" value="SelO"/>
    <property type="match status" value="1"/>
</dbReference>
<feature type="binding site" evidence="8">
    <location>
        <position position="180"/>
    </location>
    <ligand>
        <name>ATP</name>
        <dbReference type="ChEBI" id="CHEBI:30616"/>
    </ligand>
</feature>
<dbReference type="STRING" id="1294273.roselon_03217"/>
<dbReference type="EC" id="2.7.7.-" evidence="8"/>
<dbReference type="InterPro" id="IPR003846">
    <property type="entry name" value="SelO"/>
</dbReference>
<organism evidence="9 10">
    <name type="scientific">Roseicyclus elongatus DSM 19469</name>
    <dbReference type="NCBI Taxonomy" id="1294273"/>
    <lineage>
        <taxon>Bacteria</taxon>
        <taxon>Pseudomonadati</taxon>
        <taxon>Pseudomonadota</taxon>
        <taxon>Alphaproteobacteria</taxon>
        <taxon>Rhodobacterales</taxon>
        <taxon>Roseobacteraceae</taxon>
        <taxon>Roseicyclus</taxon>
    </lineage>
</organism>
<feature type="binding site" evidence="8">
    <location>
        <position position="173"/>
    </location>
    <ligand>
        <name>ATP</name>
        <dbReference type="ChEBI" id="CHEBI:30616"/>
    </ligand>
</feature>
<evidence type="ECO:0000256" key="4">
    <source>
        <dbReference type="ARBA" id="ARBA00022723"/>
    </source>
</evidence>
<evidence type="ECO:0000256" key="5">
    <source>
        <dbReference type="ARBA" id="ARBA00022741"/>
    </source>
</evidence>
<dbReference type="Pfam" id="PF02696">
    <property type="entry name" value="SelO"/>
    <property type="match status" value="1"/>
</dbReference>
<keyword evidence="10" id="KW-1185">Reference proteome</keyword>
<comment type="catalytic activity">
    <reaction evidence="8">
        <text>L-histidyl-[protein] + UTP = N(tele)-(5'-uridylyl)-L-histidyl-[protein] + diphosphate</text>
        <dbReference type="Rhea" id="RHEA:83891"/>
        <dbReference type="Rhea" id="RHEA-COMP:9745"/>
        <dbReference type="Rhea" id="RHEA-COMP:20239"/>
        <dbReference type="ChEBI" id="CHEBI:29979"/>
        <dbReference type="ChEBI" id="CHEBI:33019"/>
        <dbReference type="ChEBI" id="CHEBI:46398"/>
        <dbReference type="ChEBI" id="CHEBI:233474"/>
    </reaction>
</comment>
<comment type="catalytic activity">
    <reaction evidence="8">
        <text>L-seryl-[protein] + UTP = O-(5'-uridylyl)-L-seryl-[protein] + diphosphate</text>
        <dbReference type="Rhea" id="RHEA:64604"/>
        <dbReference type="Rhea" id="RHEA-COMP:9863"/>
        <dbReference type="Rhea" id="RHEA-COMP:16635"/>
        <dbReference type="ChEBI" id="CHEBI:29999"/>
        <dbReference type="ChEBI" id="CHEBI:33019"/>
        <dbReference type="ChEBI" id="CHEBI:46398"/>
        <dbReference type="ChEBI" id="CHEBI:156051"/>
    </reaction>
</comment>
<keyword evidence="7 8" id="KW-0460">Magnesium</keyword>
<dbReference type="NCBIfam" id="NF000658">
    <property type="entry name" value="PRK00029.1"/>
    <property type="match status" value="1"/>
</dbReference>
<dbReference type="AlphaFoldDB" id="W8SSJ9"/>
<feature type="binding site" evidence="8">
    <location>
        <position position="89"/>
    </location>
    <ligand>
        <name>ATP</name>
        <dbReference type="ChEBI" id="CHEBI:30616"/>
    </ligand>
</feature>
<evidence type="ECO:0000256" key="6">
    <source>
        <dbReference type="ARBA" id="ARBA00022840"/>
    </source>
</evidence>
<dbReference type="PANTHER" id="PTHR32057:SF14">
    <property type="entry name" value="PROTEIN ADENYLYLTRANSFERASE SELO, MITOCHONDRIAL"/>
    <property type="match status" value="1"/>
</dbReference>
<dbReference type="GO" id="GO:0000287">
    <property type="term" value="F:magnesium ion binding"/>
    <property type="evidence" value="ECO:0007669"/>
    <property type="project" value="UniProtKB-UniRule"/>
</dbReference>
<evidence type="ECO:0000256" key="8">
    <source>
        <dbReference type="HAMAP-Rule" id="MF_00692"/>
    </source>
</evidence>
<feature type="active site" description="Proton acceptor" evidence="8">
    <location>
        <position position="245"/>
    </location>
</feature>
<comment type="catalytic activity">
    <reaction evidence="8">
        <text>L-threonyl-[protein] + ATP = 3-O-(5'-adenylyl)-L-threonyl-[protein] + diphosphate</text>
        <dbReference type="Rhea" id="RHEA:54292"/>
        <dbReference type="Rhea" id="RHEA-COMP:11060"/>
        <dbReference type="Rhea" id="RHEA-COMP:13847"/>
        <dbReference type="ChEBI" id="CHEBI:30013"/>
        <dbReference type="ChEBI" id="CHEBI:30616"/>
        <dbReference type="ChEBI" id="CHEBI:33019"/>
        <dbReference type="ChEBI" id="CHEBI:138113"/>
        <dbReference type="EC" id="2.7.7.108"/>
    </reaction>
</comment>
<feature type="binding site" evidence="8">
    <location>
        <position position="255"/>
    </location>
    <ligand>
        <name>ATP</name>
        <dbReference type="ChEBI" id="CHEBI:30616"/>
    </ligand>
</feature>
<keyword evidence="4 8" id="KW-0479">Metal-binding</keyword>
<dbReference type="PATRIC" id="fig|1294273.3.peg.3177"/>
<dbReference type="GO" id="GO:0005524">
    <property type="term" value="F:ATP binding"/>
    <property type="evidence" value="ECO:0007669"/>
    <property type="project" value="UniProtKB-UniRule"/>
</dbReference>
<comment type="catalytic activity">
    <reaction evidence="8">
        <text>L-tyrosyl-[protein] + UTP = O-(5'-uridylyl)-L-tyrosyl-[protein] + diphosphate</text>
        <dbReference type="Rhea" id="RHEA:83887"/>
        <dbReference type="Rhea" id="RHEA-COMP:10136"/>
        <dbReference type="Rhea" id="RHEA-COMP:20238"/>
        <dbReference type="ChEBI" id="CHEBI:33019"/>
        <dbReference type="ChEBI" id="CHEBI:46398"/>
        <dbReference type="ChEBI" id="CHEBI:46858"/>
        <dbReference type="ChEBI" id="CHEBI:90602"/>
    </reaction>
</comment>
<evidence type="ECO:0000313" key="10">
    <source>
        <dbReference type="Proteomes" id="UP000019593"/>
    </source>
</evidence>
<comment type="function">
    <text evidence="8">Nucleotidyltransferase involved in the post-translational modification of proteins. It can catalyze the addition of adenosine monophosphate (AMP) or uridine monophosphate (UMP) to a protein, resulting in modifications known as AMPylation and UMPylation.</text>
</comment>
<name>W8SSJ9_9RHOB</name>
<dbReference type="GO" id="GO:0030145">
    <property type="term" value="F:manganese ion binding"/>
    <property type="evidence" value="ECO:0007669"/>
    <property type="project" value="UniProtKB-UniRule"/>
</dbReference>
<feature type="binding site" evidence="8">
    <location>
        <position position="255"/>
    </location>
    <ligand>
        <name>Mg(2+)</name>
        <dbReference type="ChEBI" id="CHEBI:18420"/>
    </ligand>
</feature>
<reference evidence="9 10" key="1">
    <citation type="submission" date="2013-03" db="EMBL/GenBank/DDBJ databases">
        <authorList>
            <person name="Fiebig A."/>
            <person name="Goeker M."/>
            <person name="Klenk H.-P.P."/>
        </authorList>
    </citation>
    <scope>NUCLEOTIDE SEQUENCE [LARGE SCALE GENOMIC DNA]</scope>
    <source>
        <strain evidence="10">DSM 19469</strain>
    </source>
</reference>
<dbReference type="PANTHER" id="PTHR32057">
    <property type="entry name" value="PROTEIN ADENYLYLTRANSFERASE SELO, MITOCHONDRIAL"/>
    <property type="match status" value="1"/>
</dbReference>
<keyword evidence="6 8" id="KW-0067">ATP-binding</keyword>
<accession>W8SSJ9</accession>
<protein>
    <recommendedName>
        <fullName evidence="8">Protein nucleotidyltransferase YdiU</fullName>
        <ecNumber evidence="8">2.7.7.-</ecNumber>
    </recommendedName>
    <alternativeName>
        <fullName evidence="8">Protein adenylyltransferase YdiU</fullName>
        <ecNumber evidence="8">2.7.7.108</ecNumber>
    </alternativeName>
    <alternativeName>
        <fullName evidence="8">Protein uridylyltransferase YdiU</fullName>
        <ecNumber evidence="8">2.7.7.-</ecNumber>
    </alternativeName>
</protein>
<dbReference type="EC" id="2.7.7.108" evidence="8"/>
<proteinExistence type="inferred from homology"/>
<feature type="binding site" evidence="8">
    <location>
        <position position="90"/>
    </location>
    <ligand>
        <name>ATP</name>
        <dbReference type="ChEBI" id="CHEBI:30616"/>
    </ligand>
</feature>
<dbReference type="OrthoDB" id="9776281at2"/>
<comment type="catalytic activity">
    <reaction evidence="8">
        <text>L-tyrosyl-[protein] + ATP = O-(5'-adenylyl)-L-tyrosyl-[protein] + diphosphate</text>
        <dbReference type="Rhea" id="RHEA:54288"/>
        <dbReference type="Rhea" id="RHEA-COMP:10136"/>
        <dbReference type="Rhea" id="RHEA-COMP:13846"/>
        <dbReference type="ChEBI" id="CHEBI:30616"/>
        <dbReference type="ChEBI" id="CHEBI:33019"/>
        <dbReference type="ChEBI" id="CHEBI:46858"/>
        <dbReference type="ChEBI" id="CHEBI:83624"/>
        <dbReference type="EC" id="2.7.7.108"/>
    </reaction>
</comment>
<evidence type="ECO:0000256" key="3">
    <source>
        <dbReference type="ARBA" id="ARBA00022695"/>
    </source>
</evidence>
<keyword evidence="3 8" id="KW-0548">Nucleotidyltransferase</keyword>
<feature type="binding site" evidence="8">
    <location>
        <position position="87"/>
    </location>
    <ligand>
        <name>ATP</name>
        <dbReference type="ChEBI" id="CHEBI:30616"/>
    </ligand>
</feature>
<sequence>MTLQANFDNSYARLPDRFFTRQRPEPVEAPGLIAINRTLADRLGLFLPDAQDEIAAIFAGNHVPEGATPLAQVYAGHQFGGWVPQLGDGRAVLLGEVVAPDGARFDIQLKGSGRTPYSRMGDGRAWLGPVLREYIVSEAMAALGIPTTRALAAVTTGEPVLREAALPGAVLARVASSHIRVGTFQYFAARQDIDALQALADHAIARHYPDATGPEGLLDAVIGAQADLIARWMGVGFIHGVMNTDNMTISGETIDYGPCAFLDAYHPQAVFSSIDQYGRYAFGNQPQIAVWNLAQLATALLPLMPDRDAGIERFTEMVNGFSDRFETAWHAVLRAKLGLSTPQEGDLALAFDLLEAMARGEADFTNTFRALSGPDPDSAAALFRNPDTFAPWLARWQARLAQEGRDPATRQAAMQAVNPALIPRNHRIEQAIQAGVAGDFAPFERLANALATPYAPDAADLDLATPPQEAERVTRTFCGT</sequence>
<comment type="catalytic activity">
    <reaction evidence="8">
        <text>L-seryl-[protein] + ATP = 3-O-(5'-adenylyl)-L-seryl-[protein] + diphosphate</text>
        <dbReference type="Rhea" id="RHEA:58120"/>
        <dbReference type="Rhea" id="RHEA-COMP:9863"/>
        <dbReference type="Rhea" id="RHEA-COMP:15073"/>
        <dbReference type="ChEBI" id="CHEBI:29999"/>
        <dbReference type="ChEBI" id="CHEBI:30616"/>
        <dbReference type="ChEBI" id="CHEBI:33019"/>
        <dbReference type="ChEBI" id="CHEBI:142516"/>
        <dbReference type="EC" id="2.7.7.108"/>
    </reaction>
</comment>
<dbReference type="HOGENOM" id="CLU_010245_4_0_5"/>
<evidence type="ECO:0000256" key="7">
    <source>
        <dbReference type="ARBA" id="ARBA00022842"/>
    </source>
</evidence>
<feature type="binding site" evidence="8">
    <location>
        <position position="123"/>
    </location>
    <ligand>
        <name>ATP</name>
        <dbReference type="ChEBI" id="CHEBI:30616"/>
    </ligand>
</feature>
<dbReference type="Proteomes" id="UP000019593">
    <property type="component" value="Chromosome"/>
</dbReference>
<keyword evidence="8" id="KW-0464">Manganese</keyword>
<keyword evidence="2 8" id="KW-0808">Transferase</keyword>
<dbReference type="eggNOG" id="COG0397">
    <property type="taxonomic scope" value="Bacteria"/>
</dbReference>